<evidence type="ECO:0000259" key="7">
    <source>
        <dbReference type="PROSITE" id="PS50171"/>
    </source>
</evidence>
<evidence type="ECO:0000313" key="8">
    <source>
        <dbReference type="EMBL" id="KAK8971426.1"/>
    </source>
</evidence>
<dbReference type="InterPro" id="IPR041591">
    <property type="entry name" value="OCRE"/>
</dbReference>
<organism evidence="8 9">
    <name type="scientific">Platanthera guangdongensis</name>
    <dbReference type="NCBI Taxonomy" id="2320717"/>
    <lineage>
        <taxon>Eukaryota</taxon>
        <taxon>Viridiplantae</taxon>
        <taxon>Streptophyta</taxon>
        <taxon>Embryophyta</taxon>
        <taxon>Tracheophyta</taxon>
        <taxon>Spermatophyta</taxon>
        <taxon>Magnoliopsida</taxon>
        <taxon>Liliopsida</taxon>
        <taxon>Asparagales</taxon>
        <taxon>Orchidaceae</taxon>
        <taxon>Orchidoideae</taxon>
        <taxon>Orchideae</taxon>
        <taxon>Orchidinae</taxon>
        <taxon>Platanthera</taxon>
    </lineage>
</organism>
<keyword evidence="9" id="KW-1185">Reference proteome</keyword>
<keyword evidence="4" id="KW-0862">Zinc</keyword>
<reference evidence="8 9" key="1">
    <citation type="journal article" date="2022" name="Nat. Plants">
        <title>Genomes of leafy and leafless Platanthera orchids illuminate the evolution of mycoheterotrophy.</title>
        <authorList>
            <person name="Li M.H."/>
            <person name="Liu K.W."/>
            <person name="Li Z."/>
            <person name="Lu H.C."/>
            <person name="Ye Q.L."/>
            <person name="Zhang D."/>
            <person name="Wang J.Y."/>
            <person name="Li Y.F."/>
            <person name="Zhong Z.M."/>
            <person name="Liu X."/>
            <person name="Yu X."/>
            <person name="Liu D.K."/>
            <person name="Tu X.D."/>
            <person name="Liu B."/>
            <person name="Hao Y."/>
            <person name="Liao X.Y."/>
            <person name="Jiang Y.T."/>
            <person name="Sun W.H."/>
            <person name="Chen J."/>
            <person name="Chen Y.Q."/>
            <person name="Ai Y."/>
            <person name="Zhai J.W."/>
            <person name="Wu S.S."/>
            <person name="Zhou Z."/>
            <person name="Hsiao Y.Y."/>
            <person name="Wu W.L."/>
            <person name="Chen Y.Y."/>
            <person name="Lin Y.F."/>
            <person name="Hsu J.L."/>
            <person name="Li C.Y."/>
            <person name="Wang Z.W."/>
            <person name="Zhao X."/>
            <person name="Zhong W.Y."/>
            <person name="Ma X.K."/>
            <person name="Ma L."/>
            <person name="Huang J."/>
            <person name="Chen G.Z."/>
            <person name="Huang M.Z."/>
            <person name="Huang L."/>
            <person name="Peng D.H."/>
            <person name="Luo Y.B."/>
            <person name="Zou S.Q."/>
            <person name="Chen S.P."/>
            <person name="Lan S."/>
            <person name="Tsai W.C."/>
            <person name="Van de Peer Y."/>
            <person name="Liu Z.J."/>
        </authorList>
    </citation>
    <scope>NUCLEOTIDE SEQUENCE [LARGE SCALE GENOMIC DNA]</scope>
    <source>
        <strain evidence="8">Lor288</strain>
    </source>
</reference>
<dbReference type="InterPro" id="IPR013085">
    <property type="entry name" value="U1-CZ_Znf_C2H2"/>
</dbReference>
<name>A0ABR2N5K4_9ASPA</name>
<dbReference type="InterPro" id="IPR000690">
    <property type="entry name" value="Matrin/U1-C_Znf_C2H2"/>
</dbReference>
<feature type="coiled-coil region" evidence="6">
    <location>
        <begin position="77"/>
        <end position="104"/>
    </location>
</feature>
<dbReference type="PROSITE" id="PS50171">
    <property type="entry name" value="ZF_MATRIN"/>
    <property type="match status" value="1"/>
</dbReference>
<keyword evidence="5" id="KW-0539">Nucleus</keyword>
<dbReference type="EMBL" id="JBBWWR010000001">
    <property type="protein sequence ID" value="KAK8971426.1"/>
    <property type="molecule type" value="Genomic_DNA"/>
</dbReference>
<dbReference type="SUPFAM" id="SSF57667">
    <property type="entry name" value="beta-beta-alpha zinc fingers"/>
    <property type="match status" value="1"/>
</dbReference>
<dbReference type="Pfam" id="PF17780">
    <property type="entry name" value="OCRE"/>
    <property type="match status" value="1"/>
</dbReference>
<protein>
    <recommendedName>
        <fullName evidence="7">Matrin-type domain-containing protein</fullName>
    </recommendedName>
</protein>
<dbReference type="Gene3D" id="3.30.160.60">
    <property type="entry name" value="Classic Zinc Finger"/>
    <property type="match status" value="1"/>
</dbReference>
<dbReference type="Proteomes" id="UP001412067">
    <property type="component" value="Unassembled WGS sequence"/>
</dbReference>
<evidence type="ECO:0000256" key="4">
    <source>
        <dbReference type="ARBA" id="ARBA00022833"/>
    </source>
</evidence>
<dbReference type="InterPro" id="IPR003604">
    <property type="entry name" value="Matrin/U1-like-C_Znf_C2H2"/>
</dbReference>
<gene>
    <name evidence="8" type="ORF">KSP40_PGU012663</name>
</gene>
<proteinExistence type="predicted"/>
<evidence type="ECO:0000313" key="9">
    <source>
        <dbReference type="Proteomes" id="UP001412067"/>
    </source>
</evidence>
<keyword evidence="3" id="KW-0863">Zinc-finger</keyword>
<sequence>MGVRPLTFESFFGALKISFPPRSVPGCVQYWVSQGNKWCDFCKIYIANNSVSIRTHELGLRHKDNVAQRLSTMRKESAAKEKEHKEAAKALEQIEEKAKRCYQKDMASFQQAHKSTNNSAARLDNAPDKSVFSATSGEWEHDAASGYYYNLANGYHYDPNTSLFYSSSIGIFVCIESAYKGEQQQSNNIEQFHKSNHLTFIHSTSTIKSGRLHMGNLPTFIQLEHTKQVRGACIKRLTTKTTKDISGRMIVRISSTYTKMITLEETDLKEEEVAIDRHRPRGSSLLGLRQSHSH</sequence>
<dbReference type="PANTHER" id="PTHR13173:SF10">
    <property type="entry name" value="WW DOMAIN-BINDING PROTEIN 4"/>
    <property type="match status" value="1"/>
</dbReference>
<dbReference type="InterPro" id="IPR036236">
    <property type="entry name" value="Znf_C2H2_sf"/>
</dbReference>
<evidence type="ECO:0000256" key="2">
    <source>
        <dbReference type="ARBA" id="ARBA00022723"/>
    </source>
</evidence>
<comment type="subcellular location">
    <subcellularLocation>
        <location evidence="1">Nucleus</location>
    </subcellularLocation>
</comment>
<evidence type="ECO:0000256" key="5">
    <source>
        <dbReference type="ARBA" id="ARBA00023242"/>
    </source>
</evidence>
<dbReference type="SMART" id="SM00451">
    <property type="entry name" value="ZnF_U1"/>
    <property type="match status" value="1"/>
</dbReference>
<comment type="caution">
    <text evidence="8">The sequence shown here is derived from an EMBL/GenBank/DDBJ whole genome shotgun (WGS) entry which is preliminary data.</text>
</comment>
<dbReference type="PANTHER" id="PTHR13173">
    <property type="entry name" value="WW DOMAIN BINDING PROTEIN 4"/>
    <property type="match status" value="1"/>
</dbReference>
<dbReference type="Pfam" id="PF06220">
    <property type="entry name" value="zf-U1"/>
    <property type="match status" value="1"/>
</dbReference>
<feature type="domain" description="Matrin-type" evidence="7">
    <location>
        <begin position="37"/>
        <end position="68"/>
    </location>
</feature>
<evidence type="ECO:0000256" key="6">
    <source>
        <dbReference type="SAM" id="Coils"/>
    </source>
</evidence>
<evidence type="ECO:0000256" key="1">
    <source>
        <dbReference type="ARBA" id="ARBA00004123"/>
    </source>
</evidence>
<dbReference type="InterPro" id="IPR040023">
    <property type="entry name" value="WBP4"/>
</dbReference>
<keyword evidence="6" id="KW-0175">Coiled coil</keyword>
<keyword evidence="2" id="KW-0479">Metal-binding</keyword>
<evidence type="ECO:0000256" key="3">
    <source>
        <dbReference type="ARBA" id="ARBA00022771"/>
    </source>
</evidence>
<accession>A0ABR2N5K4</accession>